<gene>
    <name evidence="1" type="ORF">FYJ65_04650</name>
</gene>
<sequence>MLDKMKYVNSKGQTILFGQAPYYIKYNEIRKYSWSYETYQSYNRIARFNRGLSERQLPVVIIAGDAADCTAAKNHLHDVIDYDVQKKQKGKLYIGDYYLNGYFFSSEPSAFLESGLKANINLSFVAEKSVWIKELKTEFLSTSHETSEASGTAKGLKSPPYGYPYDYLAEDSTHMTITNNAITDAAVVIIINGYAYNPSVRIGSNLYEFDLTVERGEYLKIDGLNKEAVLVDLAGNSESVFGYRNKEHDLFAKIPEGNNAVSWNGAFEFTVTLYEERTEPKWN</sequence>
<accession>A0A6N7X4S7</accession>
<dbReference type="AlphaFoldDB" id="A0A6N7X4S7"/>
<proteinExistence type="predicted"/>
<dbReference type="RefSeq" id="WP_154554202.1">
    <property type="nucleotide sequence ID" value="NZ_VUNA01000007.1"/>
</dbReference>
<dbReference type="EMBL" id="VUNA01000007">
    <property type="protein sequence ID" value="MST70637.1"/>
    <property type="molecule type" value="Genomic_DNA"/>
</dbReference>
<comment type="caution">
    <text evidence="1">The sequence shown here is derived from an EMBL/GenBank/DDBJ whole genome shotgun (WGS) entry which is preliminary data.</text>
</comment>
<dbReference type="Proteomes" id="UP000469424">
    <property type="component" value="Unassembled WGS sequence"/>
</dbReference>
<evidence type="ECO:0000313" key="1">
    <source>
        <dbReference type="EMBL" id="MST70637.1"/>
    </source>
</evidence>
<organism evidence="1 2">
    <name type="scientific">Mogibacterium kristiansenii</name>
    <dbReference type="NCBI Taxonomy" id="2606708"/>
    <lineage>
        <taxon>Bacteria</taxon>
        <taxon>Bacillati</taxon>
        <taxon>Bacillota</taxon>
        <taxon>Clostridia</taxon>
        <taxon>Peptostreptococcales</taxon>
        <taxon>Anaerovoracaceae</taxon>
        <taxon>Mogibacterium</taxon>
    </lineage>
</organism>
<evidence type="ECO:0000313" key="2">
    <source>
        <dbReference type="Proteomes" id="UP000469424"/>
    </source>
</evidence>
<name>A0A6N7X4S7_9FIRM</name>
<reference evidence="1 2" key="1">
    <citation type="submission" date="2019-08" db="EMBL/GenBank/DDBJ databases">
        <title>In-depth cultivation of the pig gut microbiome towards novel bacterial diversity and tailored functional studies.</title>
        <authorList>
            <person name="Wylensek D."/>
            <person name="Hitch T.C.A."/>
            <person name="Clavel T."/>
        </authorList>
    </citation>
    <scope>NUCLEOTIDE SEQUENCE [LARGE SCALE GENOMIC DNA]</scope>
    <source>
        <strain evidence="1 2">WCA-MUC-591-APC-4B</strain>
    </source>
</reference>
<protein>
    <recommendedName>
        <fullName evidence="3">Phage tail protein</fullName>
    </recommendedName>
</protein>
<evidence type="ECO:0008006" key="3">
    <source>
        <dbReference type="Google" id="ProtNLM"/>
    </source>
</evidence>
<keyword evidence="2" id="KW-1185">Reference proteome</keyword>